<dbReference type="EMBL" id="CABFVH010000080">
    <property type="protein sequence ID" value="VUF15952.1"/>
    <property type="molecule type" value="Genomic_DNA"/>
</dbReference>
<dbReference type="InterPro" id="IPR003615">
    <property type="entry name" value="HNH_nuc"/>
</dbReference>
<gene>
    <name evidence="1" type="ORF">IFDJLNFL_5536</name>
    <name evidence="2" type="ORF">MTDSW087_05701</name>
</gene>
<organism evidence="2 3">
    <name type="scientific">Methylobacterium dankookense</name>
    <dbReference type="NCBI Taxonomy" id="560405"/>
    <lineage>
        <taxon>Bacteria</taxon>
        <taxon>Pseudomonadati</taxon>
        <taxon>Pseudomonadota</taxon>
        <taxon>Alphaproteobacteria</taxon>
        <taxon>Hyphomicrobiales</taxon>
        <taxon>Methylobacteriaceae</taxon>
        <taxon>Methylobacterium</taxon>
    </lineage>
</organism>
<accession>A0A564G7A8</accession>
<dbReference type="Gene3D" id="1.10.30.50">
    <property type="match status" value="1"/>
</dbReference>
<evidence type="ECO:0000313" key="3">
    <source>
        <dbReference type="Proteomes" id="UP000401717"/>
    </source>
</evidence>
<protein>
    <submittedName>
        <fullName evidence="2">Uncharacterized protein</fullName>
    </submittedName>
</protein>
<name>A0A564G7A8_9HYPH</name>
<keyword evidence="4" id="KW-1185">Reference proteome</keyword>
<sequence>MRMPIFGRGPDRPPRFEVVKPKKRDRELTSRWSRAARAYLDKHPFCAECQRREGIDVPAIVVDHIVPRHYGGELWDRSIWQGLCRKCDLGVKRPLERLAVEMGDVLLLINWMAKPQTRPGRWAYVAIAVECDDAERREQSKVGR</sequence>
<dbReference type="AlphaFoldDB" id="A0A564G7A8"/>
<dbReference type="Proteomes" id="UP001055303">
    <property type="component" value="Unassembled WGS sequence"/>
</dbReference>
<dbReference type="Proteomes" id="UP000401717">
    <property type="component" value="Unassembled WGS sequence"/>
</dbReference>
<reference evidence="1" key="3">
    <citation type="submission" date="2021-08" db="EMBL/GenBank/DDBJ databases">
        <authorList>
            <person name="Tani A."/>
            <person name="Ola A."/>
            <person name="Ogura Y."/>
            <person name="Katsura K."/>
            <person name="Hayashi T."/>
        </authorList>
    </citation>
    <scope>NUCLEOTIDE SEQUENCE</scope>
    <source>
        <strain evidence="1">DSM 22415</strain>
    </source>
</reference>
<dbReference type="EMBL" id="BPQI01000232">
    <property type="protein sequence ID" value="GJD59607.1"/>
    <property type="molecule type" value="Genomic_DNA"/>
</dbReference>
<evidence type="ECO:0000313" key="2">
    <source>
        <dbReference type="EMBL" id="VUF15952.1"/>
    </source>
</evidence>
<dbReference type="RefSeq" id="WP_144768999.1">
    <property type="nucleotide sequence ID" value="NZ_BPQI01000232.1"/>
</dbReference>
<reference evidence="2 3" key="1">
    <citation type="submission" date="2019-06" db="EMBL/GenBank/DDBJ databases">
        <authorList>
            <person name="Rodrigo-Torres L."/>
            <person name="Arahal R. D."/>
            <person name="Lucena T."/>
        </authorList>
    </citation>
    <scope>NUCLEOTIDE SEQUENCE [LARGE SCALE GENOMIC DNA]</scope>
    <source>
        <strain evidence="2 3">SW08-7</strain>
    </source>
</reference>
<reference evidence="1" key="2">
    <citation type="journal article" date="2021" name="Front. Microbiol.">
        <title>Comprehensive Comparative Genomics and Phenotyping of Methylobacterium Species.</title>
        <authorList>
            <person name="Alessa O."/>
            <person name="Ogura Y."/>
            <person name="Fujitani Y."/>
            <person name="Takami H."/>
            <person name="Hayashi T."/>
            <person name="Sahin N."/>
            <person name="Tani A."/>
        </authorList>
    </citation>
    <scope>NUCLEOTIDE SEQUENCE</scope>
    <source>
        <strain evidence="1">DSM 22415</strain>
    </source>
</reference>
<evidence type="ECO:0000313" key="1">
    <source>
        <dbReference type="EMBL" id="GJD59607.1"/>
    </source>
</evidence>
<proteinExistence type="predicted"/>
<dbReference type="CDD" id="cd00085">
    <property type="entry name" value="HNHc"/>
    <property type="match status" value="1"/>
</dbReference>
<evidence type="ECO:0000313" key="4">
    <source>
        <dbReference type="Proteomes" id="UP001055303"/>
    </source>
</evidence>
<dbReference type="OrthoDB" id="5292295at2"/>